<feature type="compositionally biased region" description="Basic and acidic residues" evidence="1">
    <location>
        <begin position="193"/>
        <end position="206"/>
    </location>
</feature>
<dbReference type="InterPro" id="IPR040387">
    <property type="entry name" value="RIN4/NOI4"/>
</dbReference>
<dbReference type="GO" id="GO:0005886">
    <property type="term" value="C:plasma membrane"/>
    <property type="evidence" value="ECO:0007669"/>
    <property type="project" value="TreeGrafter"/>
</dbReference>
<accession>A0A6V7PLZ8</accession>
<dbReference type="EMBL" id="LR862149">
    <property type="protein sequence ID" value="CAD1831688.1"/>
    <property type="molecule type" value="Genomic_DNA"/>
</dbReference>
<proteinExistence type="predicted"/>
<dbReference type="AlphaFoldDB" id="A0A6V7PLZ8"/>
<gene>
    <name evidence="3" type="ORF">CB5_LOCUS14899</name>
</gene>
<feature type="region of interest" description="Disordered" evidence="1">
    <location>
        <begin position="180"/>
        <end position="247"/>
    </location>
</feature>
<evidence type="ECO:0000256" key="1">
    <source>
        <dbReference type="SAM" id="MobiDB-lite"/>
    </source>
</evidence>
<feature type="domain" description="RIN4 pathogenic type III effector avirulence factor Avr cleavage site" evidence="2">
    <location>
        <begin position="242"/>
        <end position="276"/>
    </location>
</feature>
<evidence type="ECO:0000313" key="3">
    <source>
        <dbReference type="EMBL" id="CAD1831688.1"/>
    </source>
</evidence>
<dbReference type="Pfam" id="PF05627">
    <property type="entry name" value="AvrRpt-cleavage"/>
    <property type="match status" value="2"/>
</dbReference>
<feature type="domain" description="RIN4 pathogenic type III effector avirulence factor Avr cleavage site" evidence="2">
    <location>
        <begin position="108"/>
        <end position="136"/>
    </location>
</feature>
<dbReference type="InterPro" id="IPR008700">
    <property type="entry name" value="TypeIII_avirulence_cleave"/>
</dbReference>
<name>A0A6V7PLZ8_ANACO</name>
<sequence length="314" mass="34959">MQYRYPSSIPVLDNRYRYSASDLRKPESISSAISLGTSTSPEVLVLNTEIQHFVDFSVRTLLSHCAESVLRLFRVKTTSTYSDTLQTCRQGSDAEITQTSKYQGDYRKHAAVPKFGQWDNGNTGFTTRFEVARKGRGGGGGQKVANLYDVYNNENSNENVPAKAINEPKTRWKEDVLHVHTDASRQNPNLQRARNDDAVRPSENRRRPTGRFTVEGSQAPSGRPHQAAPKTANPRQTAAQHHKAASVPKFGSWDEINSTAAGDGYTMQFDKLKKEREAGAHNILPQFLLSQSPRTLTTAVVVITDPYCLRFSAA</sequence>
<organism evidence="3">
    <name type="scientific">Ananas comosus var. bracteatus</name>
    <name type="common">red pineapple</name>
    <dbReference type="NCBI Taxonomy" id="296719"/>
    <lineage>
        <taxon>Eukaryota</taxon>
        <taxon>Viridiplantae</taxon>
        <taxon>Streptophyta</taxon>
        <taxon>Embryophyta</taxon>
        <taxon>Tracheophyta</taxon>
        <taxon>Spermatophyta</taxon>
        <taxon>Magnoliopsida</taxon>
        <taxon>Liliopsida</taxon>
        <taxon>Poales</taxon>
        <taxon>Bromeliaceae</taxon>
        <taxon>Bromelioideae</taxon>
        <taxon>Ananas</taxon>
    </lineage>
</organism>
<dbReference type="PANTHER" id="PTHR33159:SF101">
    <property type="entry name" value="OS04G0379600 PROTEIN"/>
    <property type="match status" value="1"/>
</dbReference>
<dbReference type="PANTHER" id="PTHR33159">
    <property type="entry name" value="RPM1-INTERACTING PROTEIN 4 (RIN4) FAMILY PROTEIN"/>
    <property type="match status" value="1"/>
</dbReference>
<evidence type="ECO:0000259" key="2">
    <source>
        <dbReference type="Pfam" id="PF05627"/>
    </source>
</evidence>
<protein>
    <recommendedName>
        <fullName evidence="2">RIN4 pathogenic type III effector avirulence factor Avr cleavage site domain-containing protein</fullName>
    </recommendedName>
</protein>
<reference evidence="3" key="1">
    <citation type="submission" date="2020-07" db="EMBL/GenBank/DDBJ databases">
        <authorList>
            <person name="Lin J."/>
        </authorList>
    </citation>
    <scope>NUCLEOTIDE SEQUENCE</scope>
</reference>